<dbReference type="Proteomes" id="UP000582646">
    <property type="component" value="Unassembled WGS sequence"/>
</dbReference>
<evidence type="ECO:0000256" key="3">
    <source>
        <dbReference type="PIRSR" id="PIRSR640198-2"/>
    </source>
</evidence>
<feature type="binding site" evidence="3">
    <location>
        <begin position="222"/>
        <end position="229"/>
    </location>
    <ligand>
        <name>ATP</name>
        <dbReference type="ChEBI" id="CHEBI:30616"/>
    </ligand>
</feature>
<keyword evidence="1" id="KW-0067">ATP-binding</keyword>
<dbReference type="InterPro" id="IPR003812">
    <property type="entry name" value="Fido"/>
</dbReference>
<comment type="caution">
    <text evidence="5">The sequence shown here is derived from an EMBL/GenBank/DDBJ whole genome shotgun (WGS) entry which is preliminary data.</text>
</comment>
<evidence type="ECO:0000313" key="6">
    <source>
        <dbReference type="Proteomes" id="UP000582646"/>
    </source>
</evidence>
<dbReference type="GO" id="GO:0005524">
    <property type="term" value="F:ATP binding"/>
    <property type="evidence" value="ECO:0007669"/>
    <property type="project" value="UniProtKB-KW"/>
</dbReference>
<dbReference type="InterPro" id="IPR025758">
    <property type="entry name" value="Fic/DOC_N"/>
</dbReference>
<dbReference type="AlphaFoldDB" id="A0A846X501"/>
<sequence length="388" mass="43612">MKMERFADSEFGRPTIEPGNKRAFVYYLPKPMPRQLSLPAEVVAELSEADAALGHLQGLGQIITDPGLLIGPYQVREALASSQIEGTQASLSDVFQSEIDADSDNDETAEVRRYLAATTQAYDLAKTLPITQRLILKVHATLLEGVRGEEKSPGEFRRSPVWVGRAGATPDTAMFVPPLPEHLGELLSDWEKFVNDDGRALPALVQAAMMHYQFETIHPFLDGNGRIGRLLINVLLKDRGRLPVPLLYLSSYFESHRSQYYERLQAVREDGDISAWLLFFIKAVRAQANDAVERSKRLIRIREDYYGDAIKERSNLPRLVEVIMRNPFVTVRSVEASLGITNQGARNLIKNAESRGWLRSLGTRGQGGREHWFSPAIFEVMDMPVSYE</sequence>
<accession>A0A846X501</accession>
<dbReference type="InterPro" id="IPR040198">
    <property type="entry name" value="Fido_containing"/>
</dbReference>
<dbReference type="Pfam" id="PF13784">
    <property type="entry name" value="Fic_N"/>
    <property type="match status" value="1"/>
</dbReference>
<evidence type="ECO:0000259" key="4">
    <source>
        <dbReference type="PROSITE" id="PS51459"/>
    </source>
</evidence>
<feature type="active site" evidence="2">
    <location>
        <position position="218"/>
    </location>
</feature>
<gene>
    <name evidence="5" type="ORF">HF999_19185</name>
</gene>
<dbReference type="PROSITE" id="PS51459">
    <property type="entry name" value="FIDO"/>
    <property type="match status" value="1"/>
</dbReference>
<dbReference type="PANTHER" id="PTHR13504:SF38">
    <property type="entry name" value="FIDO DOMAIN-CONTAINING PROTEIN"/>
    <property type="match status" value="1"/>
</dbReference>
<dbReference type="RefSeq" id="WP_168547419.1">
    <property type="nucleotide sequence ID" value="NZ_BAAAKS010000023.1"/>
</dbReference>
<feature type="binding site" evidence="1">
    <location>
        <position position="85"/>
    </location>
    <ligand>
        <name>ATP</name>
        <dbReference type="ChEBI" id="CHEBI:30616"/>
    </ligand>
</feature>
<proteinExistence type="predicted"/>
<dbReference type="Pfam" id="PF02661">
    <property type="entry name" value="Fic"/>
    <property type="match status" value="1"/>
</dbReference>
<evidence type="ECO:0000256" key="2">
    <source>
        <dbReference type="PIRSR" id="PIRSR640198-1"/>
    </source>
</evidence>
<feature type="binding site" evidence="1">
    <location>
        <position position="260"/>
    </location>
    <ligand>
        <name>ATP</name>
        <dbReference type="ChEBI" id="CHEBI:30616"/>
    </ligand>
</feature>
<dbReference type="SUPFAM" id="SSF140931">
    <property type="entry name" value="Fic-like"/>
    <property type="match status" value="1"/>
</dbReference>
<dbReference type="Gene3D" id="1.10.3290.10">
    <property type="entry name" value="Fido-like domain"/>
    <property type="match status" value="1"/>
</dbReference>
<keyword evidence="1" id="KW-0547">Nucleotide-binding</keyword>
<keyword evidence="6" id="KW-1185">Reference proteome</keyword>
<evidence type="ECO:0000313" key="5">
    <source>
        <dbReference type="EMBL" id="NKY20484.1"/>
    </source>
</evidence>
<evidence type="ECO:0000256" key="1">
    <source>
        <dbReference type="PIRSR" id="PIRSR038925-1"/>
    </source>
</evidence>
<dbReference type="InterPro" id="IPR036597">
    <property type="entry name" value="Fido-like_dom_sf"/>
</dbReference>
<feature type="binding site" evidence="1">
    <location>
        <begin position="223"/>
        <end position="229"/>
    </location>
    <ligand>
        <name>ATP</name>
        <dbReference type="ChEBI" id="CHEBI:30616"/>
    </ligand>
</feature>
<protein>
    <submittedName>
        <fullName evidence="5">Fic family protein</fullName>
    </submittedName>
</protein>
<dbReference type="PIRSF" id="PIRSF038925">
    <property type="entry name" value="AMP-prot_trans"/>
    <property type="match status" value="1"/>
</dbReference>
<feature type="binding site" evidence="3">
    <location>
        <begin position="260"/>
        <end position="261"/>
    </location>
    <ligand>
        <name>ATP</name>
        <dbReference type="ChEBI" id="CHEBI:30616"/>
    </ligand>
</feature>
<dbReference type="InterPro" id="IPR021068">
    <property type="entry name" value="HTH_DNA-bd"/>
</dbReference>
<dbReference type="PANTHER" id="PTHR13504">
    <property type="entry name" value="FIDO DOMAIN-CONTAINING PROTEIN DDB_G0283145"/>
    <property type="match status" value="1"/>
</dbReference>
<feature type="binding site" evidence="1">
    <location>
        <position position="218"/>
    </location>
    <ligand>
        <name>ATP</name>
        <dbReference type="ChEBI" id="CHEBI:30616"/>
    </ligand>
</feature>
<dbReference type="EMBL" id="JAAXOQ010000033">
    <property type="protein sequence ID" value="NKY20484.1"/>
    <property type="molecule type" value="Genomic_DNA"/>
</dbReference>
<reference evidence="5 6" key="1">
    <citation type="submission" date="2020-04" db="EMBL/GenBank/DDBJ databases">
        <title>MicrobeNet Type strains.</title>
        <authorList>
            <person name="Nicholson A.C."/>
        </authorList>
    </citation>
    <scope>NUCLEOTIDE SEQUENCE [LARGE SCALE GENOMIC DNA]</scope>
    <source>
        <strain evidence="5 6">DSM 44113</strain>
    </source>
</reference>
<dbReference type="InterPro" id="IPR026287">
    <property type="entry name" value="SoFic-like"/>
</dbReference>
<feature type="domain" description="Fido" evidence="4">
    <location>
        <begin position="130"/>
        <end position="282"/>
    </location>
</feature>
<organism evidence="5 6">
    <name type="scientific">Tsukamurella spumae</name>
    <dbReference type="NCBI Taxonomy" id="44753"/>
    <lineage>
        <taxon>Bacteria</taxon>
        <taxon>Bacillati</taxon>
        <taxon>Actinomycetota</taxon>
        <taxon>Actinomycetes</taxon>
        <taxon>Mycobacteriales</taxon>
        <taxon>Tsukamurellaceae</taxon>
        <taxon>Tsukamurella</taxon>
    </lineage>
</organism>
<name>A0A846X501_9ACTN</name>
<dbReference type="Pfam" id="PF11972">
    <property type="entry name" value="HTH_13"/>
    <property type="match status" value="1"/>
</dbReference>